<feature type="chain" id="PRO_5028093047" evidence="2">
    <location>
        <begin position="20"/>
        <end position="136"/>
    </location>
</feature>
<protein>
    <submittedName>
        <fullName evidence="3">Uncharacterized protein</fullName>
    </submittedName>
</protein>
<gene>
    <name evidence="3" type="ORF">MENT_LOCUS62340</name>
</gene>
<feature type="signal peptide" evidence="2">
    <location>
        <begin position="1"/>
        <end position="19"/>
    </location>
</feature>
<sequence>MNLKTFILFLYLIVEEIQGANLPSNVAPIHPTSTNVGEIAPASYENVNGVKYSNIPFYENPKISKKGESSSKKEKNGLGKAGKVDDSNRFSVLRGLTEETQQKMFAKTETKTKFEKKCQENCKEECVQEGKSRACI</sequence>
<evidence type="ECO:0000256" key="1">
    <source>
        <dbReference type="SAM" id="MobiDB-lite"/>
    </source>
</evidence>
<dbReference type="Proteomes" id="UP000580250">
    <property type="component" value="Unassembled WGS sequence"/>
</dbReference>
<name>A0A6V7YC32_MELEN</name>
<evidence type="ECO:0000313" key="3">
    <source>
        <dbReference type="EMBL" id="CAD2208317.1"/>
    </source>
</evidence>
<organism evidence="3 4">
    <name type="scientific">Meloidogyne enterolobii</name>
    <name type="common">Root-knot nematode worm</name>
    <name type="synonym">Meloidogyne mayaguensis</name>
    <dbReference type="NCBI Taxonomy" id="390850"/>
    <lineage>
        <taxon>Eukaryota</taxon>
        <taxon>Metazoa</taxon>
        <taxon>Ecdysozoa</taxon>
        <taxon>Nematoda</taxon>
        <taxon>Chromadorea</taxon>
        <taxon>Rhabditida</taxon>
        <taxon>Tylenchina</taxon>
        <taxon>Tylenchomorpha</taxon>
        <taxon>Tylenchoidea</taxon>
        <taxon>Meloidogynidae</taxon>
        <taxon>Meloidogyninae</taxon>
        <taxon>Meloidogyne</taxon>
    </lineage>
</organism>
<accession>A0A6V7YC32</accession>
<dbReference type="AlphaFoldDB" id="A0A6V7YC32"/>
<feature type="region of interest" description="Disordered" evidence="1">
    <location>
        <begin position="60"/>
        <end position="85"/>
    </location>
</feature>
<evidence type="ECO:0000256" key="2">
    <source>
        <dbReference type="SAM" id="SignalP"/>
    </source>
</evidence>
<evidence type="ECO:0000313" key="4">
    <source>
        <dbReference type="Proteomes" id="UP000580250"/>
    </source>
</evidence>
<feature type="compositionally biased region" description="Basic and acidic residues" evidence="1">
    <location>
        <begin position="65"/>
        <end position="85"/>
    </location>
</feature>
<dbReference type="EMBL" id="CAJEWN010003669">
    <property type="protein sequence ID" value="CAD2208317.1"/>
    <property type="molecule type" value="Genomic_DNA"/>
</dbReference>
<proteinExistence type="predicted"/>
<comment type="caution">
    <text evidence="3">The sequence shown here is derived from an EMBL/GenBank/DDBJ whole genome shotgun (WGS) entry which is preliminary data.</text>
</comment>
<reference evidence="3 4" key="1">
    <citation type="submission" date="2020-08" db="EMBL/GenBank/DDBJ databases">
        <authorList>
            <person name="Koutsovoulos G."/>
            <person name="Danchin GJ E."/>
        </authorList>
    </citation>
    <scope>NUCLEOTIDE SEQUENCE [LARGE SCALE GENOMIC DNA]</scope>
</reference>
<keyword evidence="2" id="KW-0732">Signal</keyword>